<proteinExistence type="predicted"/>
<comment type="caution">
    <text evidence="1">The sequence shown here is derived from an EMBL/GenBank/DDBJ whole genome shotgun (WGS) entry which is preliminary data.</text>
</comment>
<accession>A0ABS8T0A3</accession>
<organism evidence="1 2">
    <name type="scientific">Datura stramonium</name>
    <name type="common">Jimsonweed</name>
    <name type="synonym">Common thornapple</name>
    <dbReference type="NCBI Taxonomy" id="4076"/>
    <lineage>
        <taxon>Eukaryota</taxon>
        <taxon>Viridiplantae</taxon>
        <taxon>Streptophyta</taxon>
        <taxon>Embryophyta</taxon>
        <taxon>Tracheophyta</taxon>
        <taxon>Spermatophyta</taxon>
        <taxon>Magnoliopsida</taxon>
        <taxon>eudicotyledons</taxon>
        <taxon>Gunneridae</taxon>
        <taxon>Pentapetalae</taxon>
        <taxon>asterids</taxon>
        <taxon>lamiids</taxon>
        <taxon>Solanales</taxon>
        <taxon>Solanaceae</taxon>
        <taxon>Solanoideae</taxon>
        <taxon>Datureae</taxon>
        <taxon>Datura</taxon>
    </lineage>
</organism>
<name>A0ABS8T0A3_DATST</name>
<sequence length="99" mass="10903">MQKQPKRPGLKQQYYQMAHCRSMVISITLIVLLVCYPSSFEARKLLNKFSTEHKKKLIGPSREAIASSVLLNSSPSKNGYAKLAGVNVDRSVPSPGIGN</sequence>
<evidence type="ECO:0000313" key="1">
    <source>
        <dbReference type="EMBL" id="MCD7464518.1"/>
    </source>
</evidence>
<keyword evidence="2" id="KW-1185">Reference proteome</keyword>
<gene>
    <name evidence="1" type="ORF">HAX54_052928</name>
</gene>
<protein>
    <submittedName>
        <fullName evidence="1">Uncharacterized protein</fullName>
    </submittedName>
</protein>
<reference evidence="1 2" key="1">
    <citation type="journal article" date="2021" name="BMC Genomics">
        <title>Datura genome reveals duplications of psychoactive alkaloid biosynthetic genes and high mutation rate following tissue culture.</title>
        <authorList>
            <person name="Rajewski A."/>
            <person name="Carter-House D."/>
            <person name="Stajich J."/>
            <person name="Litt A."/>
        </authorList>
    </citation>
    <scope>NUCLEOTIDE SEQUENCE [LARGE SCALE GENOMIC DNA]</scope>
    <source>
        <strain evidence="1">AR-01</strain>
    </source>
</reference>
<evidence type="ECO:0000313" key="2">
    <source>
        <dbReference type="Proteomes" id="UP000823775"/>
    </source>
</evidence>
<dbReference type="EMBL" id="JACEIK010000973">
    <property type="protein sequence ID" value="MCD7464518.1"/>
    <property type="molecule type" value="Genomic_DNA"/>
</dbReference>
<dbReference type="Proteomes" id="UP000823775">
    <property type="component" value="Unassembled WGS sequence"/>
</dbReference>